<accession>A0ACB6RED4</accession>
<dbReference type="Proteomes" id="UP000799755">
    <property type="component" value="Unassembled WGS sequence"/>
</dbReference>
<proteinExistence type="predicted"/>
<evidence type="ECO:0000313" key="2">
    <source>
        <dbReference type="Proteomes" id="UP000799755"/>
    </source>
</evidence>
<gene>
    <name evidence="1" type="ORF">BDR25DRAFT_249771</name>
</gene>
<evidence type="ECO:0000313" key="1">
    <source>
        <dbReference type="EMBL" id="KAF2477643.1"/>
    </source>
</evidence>
<organism evidence="1 2">
    <name type="scientific">Lindgomyces ingoldianus</name>
    <dbReference type="NCBI Taxonomy" id="673940"/>
    <lineage>
        <taxon>Eukaryota</taxon>
        <taxon>Fungi</taxon>
        <taxon>Dikarya</taxon>
        <taxon>Ascomycota</taxon>
        <taxon>Pezizomycotina</taxon>
        <taxon>Dothideomycetes</taxon>
        <taxon>Pleosporomycetidae</taxon>
        <taxon>Pleosporales</taxon>
        <taxon>Lindgomycetaceae</taxon>
        <taxon>Lindgomyces</taxon>
    </lineage>
</organism>
<sequence length="946" mass="107248">MSPATYDTAWVAMTEKKGEDGRIRTLFPEAYDYLKATQSEDGSWAAETSDADGIINTLAALLALKRQERQYEAARADNERRCRAAEDSLRRLLGKWDLDATDRVGLEVLVPNLLRLLEIEGVQFDFPSRKPLMALNAAKLATLGPILTSPVQTTLIHTLEAFVGTLDFDKVKQHKMPNGSMLASPSSTAAYLMNSTTWDNDAEAYLRTVFEQQTVIGNKGGFPSAFPSPIFEISWVIDTLLESGFDKEDFLREDIRKLTVFLETNLKSQKGIVGFAPSSLPDADDTAKTISALRLLGWDHSVDPMLKAFEADSSFITYRGERNASSSANCNILSCLLRTPEPARYTKQIVKCVTFLSKTWMENNGPDKWHTSVQYPMMLVAQAFVLFLKRWGKKELDMDAIPLQVIYQDIPRTLLDILGRTMRLQLADGSWESKREVTAYAILTLAPLLSLPWVDFLKPEGIACMYRGKAYLEDHRNHWRNAEVLWIEKTAYSSSSLSQAYCLAASKIIVPTAFISQKVVDLFPAQLNKKMCKMSGFFSTVFPFSQAPKWKLQLSLLQSAQFAVALKQARYKIFPPIEKASDEKYQEYIPFTWIGCRDFLSTSIPAETLWEMMVVSMFNFQVDAYMETVVWDQYRERLPALKAFIRALCSGAPTQQRRDSKGKGLSGISEEHEASAEIQNGAKAANGKGFQDRYQTEPVKRLIRDLEAGVVNNRKEKDDNVEEVLTKFVNYALQHPKVVSSPPALRAWLAQEMQTFLLAHVTHMEDCAELPESSETSNGTLMWVRPRTTFFDWVRTTSADHTSCPYSFVFYLCLISESGQHIISNMHQRYALEDACHHLATMCRQYNDFGSVVRDQEEKNLNSVNFPEFNTSIPKGQIMSATDLTEQRKRDLLIVAEYERRCLTRVVGELEESLDVAVMKKLKLFIQVTDLYGQIYVARDIGIRRE</sequence>
<name>A0ACB6RED4_9PLEO</name>
<dbReference type="EMBL" id="MU003492">
    <property type="protein sequence ID" value="KAF2477643.1"/>
    <property type="molecule type" value="Genomic_DNA"/>
</dbReference>
<comment type="caution">
    <text evidence="1">The sequence shown here is derived from an EMBL/GenBank/DDBJ whole genome shotgun (WGS) entry which is preliminary data.</text>
</comment>
<reference evidence="1" key="1">
    <citation type="journal article" date="2020" name="Stud. Mycol.">
        <title>101 Dothideomycetes genomes: a test case for predicting lifestyles and emergence of pathogens.</title>
        <authorList>
            <person name="Haridas S."/>
            <person name="Albert R."/>
            <person name="Binder M."/>
            <person name="Bloem J."/>
            <person name="Labutti K."/>
            <person name="Salamov A."/>
            <person name="Andreopoulos B."/>
            <person name="Baker S."/>
            <person name="Barry K."/>
            <person name="Bills G."/>
            <person name="Bluhm B."/>
            <person name="Cannon C."/>
            <person name="Castanera R."/>
            <person name="Culley D."/>
            <person name="Daum C."/>
            <person name="Ezra D."/>
            <person name="Gonzalez J."/>
            <person name="Henrissat B."/>
            <person name="Kuo A."/>
            <person name="Liang C."/>
            <person name="Lipzen A."/>
            <person name="Lutzoni F."/>
            <person name="Magnuson J."/>
            <person name="Mondo S."/>
            <person name="Nolan M."/>
            <person name="Ohm R."/>
            <person name="Pangilinan J."/>
            <person name="Park H.-J."/>
            <person name="Ramirez L."/>
            <person name="Alfaro M."/>
            <person name="Sun H."/>
            <person name="Tritt A."/>
            <person name="Yoshinaga Y."/>
            <person name="Zwiers L.-H."/>
            <person name="Turgeon B."/>
            <person name="Goodwin S."/>
            <person name="Spatafora J."/>
            <person name="Crous P."/>
            <person name="Grigoriev I."/>
        </authorList>
    </citation>
    <scope>NUCLEOTIDE SEQUENCE</scope>
    <source>
        <strain evidence="1">ATCC 200398</strain>
    </source>
</reference>
<feature type="non-terminal residue" evidence="1">
    <location>
        <position position="946"/>
    </location>
</feature>
<protein>
    <submittedName>
        <fullName evidence="1">Ent-kaurene synthase</fullName>
    </submittedName>
</protein>
<keyword evidence="2" id="KW-1185">Reference proteome</keyword>